<evidence type="ECO:0000256" key="1">
    <source>
        <dbReference type="SAM" id="MobiDB-lite"/>
    </source>
</evidence>
<sequence length="316" mass="35165">MAAIAEIIAAIEKVEAETQEAGVAIKAVESKIEAVESVIEAVESKIKAVESDLQNQALSAEDKTALRSTLDHLRKKEQQLRTEKEQLRNKEQQLRNKEQQLRTEKEQLRNKEQQLQEQLRTERERLEEEGDALLEGFNEYIKRVRILNGPSQTSLKREQRDPSSPLVKNWRPTTAATVGLLPELAHPQFAVAVDILGGGEELDQATIDAADRLCCIGADIFDNEARLTDEVRGVLESYLEDDRAFPITSGFAVNNVKPDWSLGDASQSPSNLFLVVEVKPGLGGTGDSHYQGALYQMHFWSAAKLWSPPGGRSNQP</sequence>
<dbReference type="AlphaFoldDB" id="A0A835W795"/>
<keyword evidence="3" id="KW-1185">Reference proteome</keyword>
<dbReference type="Gene3D" id="1.10.287.1490">
    <property type="match status" value="1"/>
</dbReference>
<evidence type="ECO:0000313" key="2">
    <source>
        <dbReference type="EMBL" id="KAG2439784.1"/>
    </source>
</evidence>
<protein>
    <submittedName>
        <fullName evidence="2">Uncharacterized protein</fullName>
    </submittedName>
</protein>
<organism evidence="2 3">
    <name type="scientific">Chlamydomonas schloesseri</name>
    <dbReference type="NCBI Taxonomy" id="2026947"/>
    <lineage>
        <taxon>Eukaryota</taxon>
        <taxon>Viridiplantae</taxon>
        <taxon>Chlorophyta</taxon>
        <taxon>core chlorophytes</taxon>
        <taxon>Chlorophyceae</taxon>
        <taxon>CS clade</taxon>
        <taxon>Chlamydomonadales</taxon>
        <taxon>Chlamydomonadaceae</taxon>
        <taxon>Chlamydomonas</taxon>
    </lineage>
</organism>
<name>A0A835W795_9CHLO</name>
<proteinExistence type="predicted"/>
<feature type="region of interest" description="Disordered" evidence="1">
    <location>
        <begin position="82"/>
        <end position="122"/>
    </location>
</feature>
<comment type="caution">
    <text evidence="2">The sequence shown here is derived from an EMBL/GenBank/DDBJ whole genome shotgun (WGS) entry which is preliminary data.</text>
</comment>
<reference evidence="2" key="1">
    <citation type="journal article" date="2020" name="bioRxiv">
        <title>Comparative genomics of Chlamydomonas.</title>
        <authorList>
            <person name="Craig R.J."/>
            <person name="Hasan A.R."/>
            <person name="Ness R.W."/>
            <person name="Keightley P.D."/>
        </authorList>
    </citation>
    <scope>NUCLEOTIDE SEQUENCE</scope>
    <source>
        <strain evidence="2">CCAP 11/173</strain>
    </source>
</reference>
<evidence type="ECO:0000313" key="3">
    <source>
        <dbReference type="Proteomes" id="UP000613740"/>
    </source>
</evidence>
<dbReference type="EMBL" id="JAEHOD010000040">
    <property type="protein sequence ID" value="KAG2439784.1"/>
    <property type="molecule type" value="Genomic_DNA"/>
</dbReference>
<gene>
    <name evidence="2" type="ORF">HYH02_010661</name>
</gene>
<dbReference type="Proteomes" id="UP000613740">
    <property type="component" value="Unassembled WGS sequence"/>
</dbReference>
<accession>A0A835W795</accession>